<dbReference type="VEuPathDB" id="FungiDB:SCODWIG_03680"/>
<proteinExistence type="predicted"/>
<reference evidence="2" key="1">
    <citation type="submission" date="2018-06" db="EMBL/GenBank/DDBJ databases">
        <authorList>
            <person name="Guldener U."/>
        </authorList>
    </citation>
    <scope>NUCLEOTIDE SEQUENCE [LARGE SCALE GENOMIC DNA]</scope>
    <source>
        <strain evidence="2">UTAD17</strain>
    </source>
</reference>
<sequence>MSNILNVFNPPPSRDLTPAETRDCIPCKIMSTLFALGFGTYLYSGKATEYGSEEIKKGITLKEFSRRNPTWWKYSLKGIGGSLIFFGLLRGSEGWLWNIAEKKLPDAKSEI</sequence>
<dbReference type="EMBL" id="UFAJ01000987">
    <property type="protein sequence ID" value="SSD61919.1"/>
    <property type="molecule type" value="Genomic_DNA"/>
</dbReference>
<dbReference type="PANTHER" id="PTHR28048:SF1">
    <property type="entry name" value="ACR195WP"/>
    <property type="match status" value="1"/>
</dbReference>
<dbReference type="AlphaFoldDB" id="A0A376BBG3"/>
<evidence type="ECO:0000313" key="1">
    <source>
        <dbReference type="EMBL" id="SSD61919.1"/>
    </source>
</evidence>
<gene>
    <name evidence="1" type="ORF">SCODWIG_03680</name>
</gene>
<evidence type="ECO:0008006" key="3">
    <source>
        <dbReference type="Google" id="ProtNLM"/>
    </source>
</evidence>
<evidence type="ECO:0000313" key="2">
    <source>
        <dbReference type="Proteomes" id="UP000262825"/>
    </source>
</evidence>
<protein>
    <recommendedName>
        <fullName evidence="3">DUF4536 domain-containing protein</fullName>
    </recommendedName>
</protein>
<dbReference type="InterPro" id="IPR053092">
    <property type="entry name" value="Mitochondrial_unc_protein"/>
</dbReference>
<keyword evidence="2" id="KW-1185">Reference proteome</keyword>
<dbReference type="PANTHER" id="PTHR28048">
    <property type="entry name" value="ACR195WP"/>
    <property type="match status" value="1"/>
</dbReference>
<dbReference type="OrthoDB" id="4083608at2759"/>
<accession>A0A376BBG3</accession>
<dbReference type="Proteomes" id="UP000262825">
    <property type="component" value="Unassembled WGS sequence"/>
</dbReference>
<organism evidence="1 2">
    <name type="scientific">Saccharomycodes ludwigii</name>
    <dbReference type="NCBI Taxonomy" id="36035"/>
    <lineage>
        <taxon>Eukaryota</taxon>
        <taxon>Fungi</taxon>
        <taxon>Dikarya</taxon>
        <taxon>Ascomycota</taxon>
        <taxon>Saccharomycotina</taxon>
        <taxon>Saccharomycetes</taxon>
        <taxon>Saccharomycodales</taxon>
        <taxon>Saccharomycodaceae</taxon>
        <taxon>Saccharomycodes</taxon>
    </lineage>
</organism>
<name>A0A376BBG3_9ASCO</name>